<accession>A0A844FZU9</accession>
<keyword evidence="1" id="KW-0472">Membrane</keyword>
<proteinExistence type="predicted"/>
<organism evidence="3 4">
    <name type="scientific">Victivallis lenta</name>
    <dbReference type="NCBI Taxonomy" id="2606640"/>
    <lineage>
        <taxon>Bacteria</taxon>
        <taxon>Pseudomonadati</taxon>
        <taxon>Lentisphaerota</taxon>
        <taxon>Lentisphaeria</taxon>
        <taxon>Victivallales</taxon>
        <taxon>Victivallaceae</taxon>
        <taxon>Victivallis</taxon>
    </lineage>
</organism>
<dbReference type="EMBL" id="VUNS01000006">
    <property type="protein sequence ID" value="MST96890.1"/>
    <property type="molecule type" value="Genomic_DNA"/>
</dbReference>
<dbReference type="AlphaFoldDB" id="A0A844FZU9"/>
<evidence type="ECO:0000313" key="3">
    <source>
        <dbReference type="EMBL" id="MST96890.1"/>
    </source>
</evidence>
<feature type="transmembrane region" description="Helical" evidence="1">
    <location>
        <begin position="300"/>
        <end position="322"/>
    </location>
</feature>
<reference evidence="3 4" key="1">
    <citation type="submission" date="2019-08" db="EMBL/GenBank/DDBJ databases">
        <title>In-depth cultivation of the pig gut microbiome towards novel bacterial diversity and tailored functional studies.</title>
        <authorList>
            <person name="Wylensek D."/>
            <person name="Hitch T.C.A."/>
            <person name="Clavel T."/>
        </authorList>
    </citation>
    <scope>NUCLEOTIDE SEQUENCE [LARGE SCALE GENOMIC DNA]</scope>
    <source>
        <strain evidence="3 4">BBE-744-WT-12</strain>
    </source>
</reference>
<dbReference type="PANTHER" id="PTHR48090:SF7">
    <property type="entry name" value="RFBJ PROTEIN"/>
    <property type="match status" value="1"/>
</dbReference>
<dbReference type="InterPro" id="IPR050256">
    <property type="entry name" value="Glycosyltransferase_2"/>
</dbReference>
<keyword evidence="4" id="KW-1185">Reference proteome</keyword>
<dbReference type="Gene3D" id="3.90.550.10">
    <property type="entry name" value="Spore Coat Polysaccharide Biosynthesis Protein SpsA, Chain A"/>
    <property type="match status" value="1"/>
</dbReference>
<evidence type="ECO:0000259" key="2">
    <source>
        <dbReference type="Pfam" id="PF00535"/>
    </source>
</evidence>
<dbReference type="Pfam" id="PF00535">
    <property type="entry name" value="Glycos_transf_2"/>
    <property type="match status" value="1"/>
</dbReference>
<comment type="caution">
    <text evidence="3">The sequence shown here is derived from an EMBL/GenBank/DDBJ whole genome shotgun (WGS) entry which is preliminary data.</text>
</comment>
<feature type="domain" description="Glycosyltransferase 2-like" evidence="2">
    <location>
        <begin position="46"/>
        <end position="202"/>
    </location>
</feature>
<name>A0A844FZU9_9BACT</name>
<sequence>MRRTGGLTGSFPRRILRKFRGRIRISRGFFGTETGVFMSDSSSSLTVVIPCYNEADNIPRVIPEVLAFCREHGWRLILVNDGSKDNSAGLLAPYASESCRILTHRSNRGYGAALKSGLAAVETEYAVTIDSDGQHDLKDVGRLLELAVAKNADMVVGCRPVSDSSRYRRCGKWIIRTFAAFLIGRKFRDLNSGMKLYRTDTVRDYLQLCPDGMSFSDIILLLIASDRHLVLEESITIHPRTAGHSTIGLHTAKETLFEILNIAMLIHPQLVFSRIGTVFLLAGVAWGIRSYCYTRNLSTGSGMLLVTGCLIFMMGLLGEQVAQVRRMLAKQR</sequence>
<keyword evidence="1" id="KW-1133">Transmembrane helix</keyword>
<feature type="transmembrane region" description="Helical" evidence="1">
    <location>
        <begin position="271"/>
        <end position="288"/>
    </location>
</feature>
<evidence type="ECO:0000313" key="4">
    <source>
        <dbReference type="Proteomes" id="UP000435649"/>
    </source>
</evidence>
<keyword evidence="1" id="KW-0812">Transmembrane</keyword>
<dbReference type="InterPro" id="IPR001173">
    <property type="entry name" value="Glyco_trans_2-like"/>
</dbReference>
<keyword evidence="3" id="KW-0808">Transferase</keyword>
<evidence type="ECO:0000256" key="1">
    <source>
        <dbReference type="SAM" id="Phobius"/>
    </source>
</evidence>
<dbReference type="Proteomes" id="UP000435649">
    <property type="component" value="Unassembled WGS sequence"/>
</dbReference>
<dbReference type="InterPro" id="IPR029044">
    <property type="entry name" value="Nucleotide-diphossugar_trans"/>
</dbReference>
<dbReference type="PANTHER" id="PTHR48090">
    <property type="entry name" value="UNDECAPRENYL-PHOSPHATE 4-DEOXY-4-FORMAMIDO-L-ARABINOSE TRANSFERASE-RELATED"/>
    <property type="match status" value="1"/>
</dbReference>
<dbReference type="CDD" id="cd04179">
    <property type="entry name" value="DPM_DPG-synthase_like"/>
    <property type="match status" value="1"/>
</dbReference>
<gene>
    <name evidence="3" type="ORF">FYJ85_07490</name>
</gene>
<dbReference type="GO" id="GO:0016740">
    <property type="term" value="F:transferase activity"/>
    <property type="evidence" value="ECO:0007669"/>
    <property type="project" value="UniProtKB-KW"/>
</dbReference>
<dbReference type="SUPFAM" id="SSF53448">
    <property type="entry name" value="Nucleotide-diphospho-sugar transferases"/>
    <property type="match status" value="1"/>
</dbReference>
<protein>
    <submittedName>
        <fullName evidence="3">Glycosyltransferase family 2 protein</fullName>
    </submittedName>
</protein>